<evidence type="ECO:0000256" key="6">
    <source>
        <dbReference type="SAM" id="Phobius"/>
    </source>
</evidence>
<protein>
    <recommendedName>
        <fullName evidence="7">Polysaccharide chain length determinant N-terminal domain-containing protein</fullName>
    </recommendedName>
</protein>
<dbReference type="AlphaFoldDB" id="A0A2S9SSM2"/>
<evidence type="ECO:0000256" key="3">
    <source>
        <dbReference type="ARBA" id="ARBA00022692"/>
    </source>
</evidence>
<name>A0A2S9SSM2_9BACT</name>
<evidence type="ECO:0000256" key="1">
    <source>
        <dbReference type="ARBA" id="ARBA00004651"/>
    </source>
</evidence>
<dbReference type="OrthoDB" id="5349172at2"/>
<keyword evidence="4 6" id="KW-1133">Transmembrane helix</keyword>
<sequence>MNETKNNYEDEIDLREIFKTIFEYKKYIFVFIFLITSLSIIYVIKINPVPIYQGKILIEIGEIQNKNFQPTIIENASDLSYILNQMFVVEAKLPTKKDIGNLVLQSRLIEVISENENIDKINETLENLKNYIIEKHKLDTQFYENVIMTKQIGNVKIEDEAINKPKKKLIVSVAFISSLIISIFLVFLIDFIKKETKRDKTII</sequence>
<dbReference type="RefSeq" id="WP_105911944.1">
    <property type="nucleotide sequence ID" value="NZ_NXGH01000017.1"/>
</dbReference>
<feature type="transmembrane region" description="Helical" evidence="6">
    <location>
        <begin position="169"/>
        <end position="192"/>
    </location>
</feature>
<keyword evidence="2" id="KW-1003">Cell membrane</keyword>
<reference evidence="8 9" key="1">
    <citation type="submission" date="2017-09" db="EMBL/GenBank/DDBJ databases">
        <title>Reassesment of A. cryaerophilus.</title>
        <authorList>
            <person name="Perez-Cataluna A."/>
            <person name="Collado L."/>
            <person name="Salgado O."/>
            <person name="Lefinanco V."/>
            <person name="Figueras M.J."/>
        </authorList>
    </citation>
    <scope>NUCLEOTIDE SEQUENCE [LARGE SCALE GENOMIC DNA]</scope>
    <source>
        <strain evidence="8 9">LMG 9871</strain>
    </source>
</reference>
<dbReference type="EMBL" id="NXGH01000017">
    <property type="protein sequence ID" value="PRM89600.1"/>
    <property type="molecule type" value="Genomic_DNA"/>
</dbReference>
<organism evidence="8 9">
    <name type="scientific">Aliarcobacter cryaerophilus</name>
    <dbReference type="NCBI Taxonomy" id="28198"/>
    <lineage>
        <taxon>Bacteria</taxon>
        <taxon>Pseudomonadati</taxon>
        <taxon>Campylobacterota</taxon>
        <taxon>Epsilonproteobacteria</taxon>
        <taxon>Campylobacterales</taxon>
        <taxon>Arcobacteraceae</taxon>
        <taxon>Aliarcobacter</taxon>
    </lineage>
</organism>
<dbReference type="GO" id="GO:0005886">
    <property type="term" value="C:plasma membrane"/>
    <property type="evidence" value="ECO:0007669"/>
    <property type="project" value="UniProtKB-SubCell"/>
</dbReference>
<evidence type="ECO:0000313" key="8">
    <source>
        <dbReference type="EMBL" id="PRM89600.1"/>
    </source>
</evidence>
<dbReference type="Proteomes" id="UP000238649">
    <property type="component" value="Unassembled WGS sequence"/>
</dbReference>
<feature type="transmembrane region" description="Helical" evidence="6">
    <location>
        <begin position="27"/>
        <end position="44"/>
    </location>
</feature>
<dbReference type="InterPro" id="IPR003856">
    <property type="entry name" value="LPS_length_determ_N"/>
</dbReference>
<feature type="domain" description="Polysaccharide chain length determinant N-terminal" evidence="7">
    <location>
        <begin position="10"/>
        <end position="71"/>
    </location>
</feature>
<evidence type="ECO:0000256" key="5">
    <source>
        <dbReference type="ARBA" id="ARBA00023136"/>
    </source>
</evidence>
<comment type="caution">
    <text evidence="8">The sequence shown here is derived from an EMBL/GenBank/DDBJ whole genome shotgun (WGS) entry which is preliminary data.</text>
</comment>
<keyword evidence="5 6" id="KW-0472">Membrane</keyword>
<comment type="subcellular location">
    <subcellularLocation>
        <location evidence="1">Cell membrane</location>
        <topology evidence="1">Multi-pass membrane protein</topology>
    </subcellularLocation>
</comment>
<evidence type="ECO:0000256" key="4">
    <source>
        <dbReference type="ARBA" id="ARBA00022989"/>
    </source>
</evidence>
<keyword evidence="3 6" id="KW-0812">Transmembrane</keyword>
<gene>
    <name evidence="8" type="ORF">CJ671_06715</name>
</gene>
<accession>A0A2S9SSM2</accession>
<proteinExistence type="predicted"/>
<evidence type="ECO:0000313" key="9">
    <source>
        <dbReference type="Proteomes" id="UP000238649"/>
    </source>
</evidence>
<dbReference type="Pfam" id="PF02706">
    <property type="entry name" value="Wzz"/>
    <property type="match status" value="1"/>
</dbReference>
<evidence type="ECO:0000256" key="2">
    <source>
        <dbReference type="ARBA" id="ARBA00022475"/>
    </source>
</evidence>
<evidence type="ECO:0000259" key="7">
    <source>
        <dbReference type="Pfam" id="PF02706"/>
    </source>
</evidence>